<accession>A0ABQ7AIJ2</accession>
<keyword evidence="2" id="KW-1185">Reference proteome</keyword>
<name>A0ABQ7AIJ2_BRACR</name>
<gene>
    <name evidence="1" type="ORF">DY000_02053291</name>
</gene>
<evidence type="ECO:0000313" key="2">
    <source>
        <dbReference type="Proteomes" id="UP000266723"/>
    </source>
</evidence>
<comment type="caution">
    <text evidence="1">The sequence shown here is derived from an EMBL/GenBank/DDBJ whole genome shotgun (WGS) entry which is preliminary data.</text>
</comment>
<dbReference type="EMBL" id="QGKV02002055">
    <property type="protein sequence ID" value="KAF3497431.1"/>
    <property type="molecule type" value="Genomic_DNA"/>
</dbReference>
<dbReference type="Proteomes" id="UP000266723">
    <property type="component" value="Unassembled WGS sequence"/>
</dbReference>
<reference evidence="1 2" key="1">
    <citation type="journal article" date="2020" name="BMC Genomics">
        <title>Intraspecific diversification of the crop wild relative Brassica cretica Lam. using demographic model selection.</title>
        <authorList>
            <person name="Kioukis A."/>
            <person name="Michalopoulou V.A."/>
            <person name="Briers L."/>
            <person name="Pirintsos S."/>
            <person name="Studholme D.J."/>
            <person name="Pavlidis P."/>
            <person name="Sarris P.F."/>
        </authorList>
    </citation>
    <scope>NUCLEOTIDE SEQUENCE [LARGE SCALE GENOMIC DNA]</scope>
    <source>
        <strain evidence="2">cv. PFS-1207/04</strain>
    </source>
</reference>
<proteinExistence type="predicted"/>
<sequence>MDMDNFHINKYTFLFLEMHFLKAYTCSPSLSLAFSPRYKLAPQVYPTPVQHLASTWSPPLRMPPGSLSDTHCPSNYFNDYVKT</sequence>
<evidence type="ECO:0000313" key="1">
    <source>
        <dbReference type="EMBL" id="KAF3497431.1"/>
    </source>
</evidence>
<protein>
    <submittedName>
        <fullName evidence="1">Uncharacterized protein</fullName>
    </submittedName>
</protein>
<organism evidence="1 2">
    <name type="scientific">Brassica cretica</name>
    <name type="common">Mustard</name>
    <dbReference type="NCBI Taxonomy" id="69181"/>
    <lineage>
        <taxon>Eukaryota</taxon>
        <taxon>Viridiplantae</taxon>
        <taxon>Streptophyta</taxon>
        <taxon>Embryophyta</taxon>
        <taxon>Tracheophyta</taxon>
        <taxon>Spermatophyta</taxon>
        <taxon>Magnoliopsida</taxon>
        <taxon>eudicotyledons</taxon>
        <taxon>Gunneridae</taxon>
        <taxon>Pentapetalae</taxon>
        <taxon>rosids</taxon>
        <taxon>malvids</taxon>
        <taxon>Brassicales</taxon>
        <taxon>Brassicaceae</taxon>
        <taxon>Brassiceae</taxon>
        <taxon>Brassica</taxon>
    </lineage>
</organism>